<keyword evidence="7" id="KW-0808">Transferase</keyword>
<evidence type="ECO:0000313" key="7">
    <source>
        <dbReference type="EMBL" id="TDM01336.1"/>
    </source>
</evidence>
<comment type="similarity">
    <text evidence="2">Belongs to the Orn/Lys/Arg decarboxylase class-I family.</text>
</comment>
<comment type="caution">
    <text evidence="7">The sequence shown here is derived from an EMBL/GenBank/DDBJ whole genome shotgun (WGS) entry which is preliminary data.</text>
</comment>
<dbReference type="AlphaFoldDB" id="A0A4R6BIH5"/>
<keyword evidence="4" id="KW-0663">Pyridoxal phosphate</keyword>
<reference evidence="7 8" key="1">
    <citation type="submission" date="2019-01" db="EMBL/GenBank/DDBJ databases">
        <title>Draft genome sequences of the type strains of six Macrococcus species.</title>
        <authorList>
            <person name="Mazhar S."/>
            <person name="Altermann E."/>
            <person name="Hill C."/>
            <person name="Mcauliffe O."/>
        </authorList>
    </citation>
    <scope>NUCLEOTIDE SEQUENCE [LARGE SCALE GENOMIC DNA]</scope>
    <source>
        <strain evidence="7 8">CCM4809</strain>
    </source>
</reference>
<dbReference type="PANTHER" id="PTHR43277">
    <property type="entry name" value="ARGININE DECARBOXYLASE"/>
    <property type="match status" value="1"/>
</dbReference>
<dbReference type="GO" id="GO:0016831">
    <property type="term" value="F:carboxy-lyase activity"/>
    <property type="evidence" value="ECO:0007669"/>
    <property type="project" value="UniProtKB-KW"/>
</dbReference>
<dbReference type="PANTHER" id="PTHR43277:SF4">
    <property type="entry name" value="ARGININE DECARBOXYLASE"/>
    <property type="match status" value="1"/>
</dbReference>
<keyword evidence="8" id="KW-1185">Reference proteome</keyword>
<dbReference type="InterPro" id="IPR008286">
    <property type="entry name" value="Prn/Lys/Arg_de-COase_C"/>
</dbReference>
<protein>
    <submittedName>
        <fullName evidence="7">Aminotransferase class I/II-fold pyridoxal phosphate-dependent enzyme</fullName>
    </submittedName>
</protein>
<evidence type="ECO:0000256" key="3">
    <source>
        <dbReference type="ARBA" id="ARBA00022793"/>
    </source>
</evidence>
<evidence type="ECO:0000256" key="4">
    <source>
        <dbReference type="ARBA" id="ARBA00022898"/>
    </source>
</evidence>
<dbReference type="InterPro" id="IPR036633">
    <property type="entry name" value="Prn/Lys/Arg_de-COase_C_sf"/>
</dbReference>
<proteinExistence type="inferred from homology"/>
<comment type="cofactor">
    <cofactor evidence="1">
        <name>pyridoxal 5'-phosphate</name>
        <dbReference type="ChEBI" id="CHEBI:597326"/>
    </cofactor>
</comment>
<dbReference type="InterPro" id="IPR000310">
    <property type="entry name" value="Orn/Lys/Arg_deCO2ase_major_dom"/>
</dbReference>
<dbReference type="InterPro" id="IPR015421">
    <property type="entry name" value="PyrdxlP-dep_Trfase_major"/>
</dbReference>
<keyword evidence="3" id="KW-0210">Decarboxylase</keyword>
<dbReference type="GO" id="GO:0008483">
    <property type="term" value="F:transaminase activity"/>
    <property type="evidence" value="ECO:0007669"/>
    <property type="project" value="UniProtKB-KW"/>
</dbReference>
<dbReference type="Proteomes" id="UP000295328">
    <property type="component" value="Unassembled WGS sequence"/>
</dbReference>
<evidence type="ECO:0000259" key="6">
    <source>
        <dbReference type="PROSITE" id="PS00703"/>
    </source>
</evidence>
<dbReference type="SUPFAM" id="SSF53383">
    <property type="entry name" value="PLP-dependent transferases"/>
    <property type="match status" value="1"/>
</dbReference>
<evidence type="ECO:0000256" key="1">
    <source>
        <dbReference type="ARBA" id="ARBA00001933"/>
    </source>
</evidence>
<evidence type="ECO:0000256" key="2">
    <source>
        <dbReference type="ARBA" id="ARBA00010671"/>
    </source>
</evidence>
<dbReference type="Pfam" id="PF03711">
    <property type="entry name" value="OKR_DC_1_C"/>
    <property type="match status" value="1"/>
</dbReference>
<name>A0A4R6BIH5_9STAP</name>
<evidence type="ECO:0000313" key="8">
    <source>
        <dbReference type="Proteomes" id="UP000295328"/>
    </source>
</evidence>
<accession>A0A4R6BIH5</accession>
<dbReference type="EMBL" id="SCWE01000004">
    <property type="protein sequence ID" value="TDM01336.1"/>
    <property type="molecule type" value="Genomic_DNA"/>
</dbReference>
<dbReference type="RefSeq" id="WP_133430439.1">
    <property type="nucleotide sequence ID" value="NZ_BMCC01000004.1"/>
</dbReference>
<gene>
    <name evidence="7" type="ORF">ERX37_09495</name>
</gene>
<dbReference type="InterPro" id="IPR015424">
    <property type="entry name" value="PyrdxlP-dep_Trfase"/>
</dbReference>
<sequence>MIKSHELKQVRPVNKELHQQTPLFSALKLYEEQDVISFDVPGHKRGLDPETDLHYYGSSTLRHDINSMPQLDNYDNPKGVIKEAQSLMADFYLADHAHFLVNGTTEGIQAMIFSVCKPGDKLILPRNVHKSVLNAMALADVTPIYVLPEFDTEFGIAHNLSLNTVKETIERHPDARALFIMNPTYFGAVSDLKSIVDLAHDYDMPVLVDEAHGAHFRCSPELPLSSMEAGADLAATSLHKTGGSFTQSSVLLVKGDRVDAHKIKSVINMLTSTSASYLLMSSLDIARKHLALNGQQRFETLMPHVRQFKEAVTNIPGFHMVNGNEFKHLYHQNLDETKLTIYVDSTIKLSGFEIYKLLRSEYHIQMELAEPNVVMGIVSAADNLHVLERLLDALTDISARYHDSSRAVLAPILKQLAIPEQAMGLREVLYGEKYPISIEDAVGKICAESLMIYPPGIPIVMAGERISQDIIDYWQFINNQPIIKIGTENSNQVYIIEKRGQ</sequence>
<keyword evidence="5" id="KW-0456">Lyase</keyword>
<dbReference type="PROSITE" id="PS00703">
    <property type="entry name" value="OKR_DC_1"/>
    <property type="match status" value="1"/>
</dbReference>
<feature type="domain" description="Orn/Lys/Arg decarboxylases family 1 pyridoxal-P attachment site" evidence="6">
    <location>
        <begin position="235"/>
        <end position="249"/>
    </location>
</feature>
<evidence type="ECO:0000256" key="5">
    <source>
        <dbReference type="ARBA" id="ARBA00023239"/>
    </source>
</evidence>
<dbReference type="Gene3D" id="3.90.100.10">
    <property type="entry name" value="Orn/Lys/Arg decarboxylase, C-terminal domain"/>
    <property type="match status" value="1"/>
</dbReference>
<keyword evidence="7" id="KW-0032">Aminotransferase</keyword>
<dbReference type="Pfam" id="PF01276">
    <property type="entry name" value="OKR_DC_1"/>
    <property type="match status" value="1"/>
</dbReference>
<dbReference type="Gene3D" id="3.40.640.10">
    <property type="entry name" value="Type I PLP-dependent aspartate aminotransferase-like (Major domain)"/>
    <property type="match status" value="1"/>
</dbReference>
<dbReference type="OrthoDB" id="9815233at2"/>
<dbReference type="SUPFAM" id="SSF55904">
    <property type="entry name" value="Ornithine decarboxylase C-terminal domain"/>
    <property type="match status" value="1"/>
</dbReference>
<organism evidence="7 8">
    <name type="scientific">Macrococcus hajekii</name>
    <dbReference type="NCBI Taxonomy" id="198482"/>
    <lineage>
        <taxon>Bacteria</taxon>
        <taxon>Bacillati</taxon>
        <taxon>Bacillota</taxon>
        <taxon>Bacilli</taxon>
        <taxon>Bacillales</taxon>
        <taxon>Staphylococcaceae</taxon>
        <taxon>Macrococcus</taxon>
    </lineage>
</organism>
<dbReference type="CDD" id="cd00615">
    <property type="entry name" value="Orn_deC_like"/>
    <property type="match status" value="1"/>
</dbReference>
<dbReference type="InterPro" id="IPR052357">
    <property type="entry name" value="Orn_Lys_Arg_decarboxylase-I"/>
</dbReference>